<proteinExistence type="inferred from homology"/>
<reference evidence="4" key="1">
    <citation type="journal article" date="2019" name="Int. J. Syst. Evol. Microbiol.">
        <title>The Global Catalogue of Microorganisms (GCM) 10K type strain sequencing project: providing services to taxonomists for standard genome sequencing and annotation.</title>
        <authorList>
            <consortium name="The Broad Institute Genomics Platform"/>
            <consortium name="The Broad Institute Genome Sequencing Center for Infectious Disease"/>
            <person name="Wu L."/>
            <person name="Ma J."/>
        </authorList>
    </citation>
    <scope>NUCLEOTIDE SEQUENCE [LARGE SCALE GENOMIC DNA]</scope>
    <source>
        <strain evidence="4">JCM 18410</strain>
    </source>
</reference>
<dbReference type="InterPro" id="IPR001054">
    <property type="entry name" value="A/G_cyclase"/>
</dbReference>
<feature type="domain" description="Guanylate cyclase" evidence="2">
    <location>
        <begin position="192"/>
        <end position="301"/>
    </location>
</feature>
<evidence type="ECO:0000313" key="4">
    <source>
        <dbReference type="Proteomes" id="UP001500124"/>
    </source>
</evidence>
<protein>
    <submittedName>
        <fullName evidence="3">Adenylate/guanylate cyclase domain-containing protein</fullName>
    </submittedName>
</protein>
<dbReference type="Pfam" id="PF00211">
    <property type="entry name" value="Guanylate_cyc"/>
    <property type="match status" value="1"/>
</dbReference>
<accession>A0ABP9KPF0</accession>
<dbReference type="EMBL" id="BAABKC010000059">
    <property type="protein sequence ID" value="GAA5063149.1"/>
    <property type="molecule type" value="Genomic_DNA"/>
</dbReference>
<sequence length="358" mass="38607">MSGVDQAATAGRPADLPGWSVGAVRDLVLGAPARWTRTDVTERAGVELERAERIWRALGFPAVGDGERFFTDADVEALRTVARLTEAGLVTSESETMVVRTVGYHLSRLAEWQIDAFWEWLGRARGDGAPVERAAELLPQLEELQTYVWHRHLAGHAERFQAAPGAVEEDHSRAATTGPAELPGEAGLRYQAVGFTDMVGYTRMTRGLEGAELGQVLDRFESITGDVIAEGHGRVVKTIGDEVFFVCESASCAADIALELTARAHEASELPRVRTGLAYGQVLSRYGDLYGTAVNAAARLTAVAHPGTVLVDTAFSGELAGLAGYELKGLRPVSVRGFPRLRPVLLRPASQGHRRASR</sequence>
<keyword evidence="4" id="KW-1185">Reference proteome</keyword>
<name>A0ABP9KPF0_9ACTN</name>
<comment type="similarity">
    <text evidence="1">Belongs to the adenylyl cyclase class-3 family.</text>
</comment>
<dbReference type="InterPro" id="IPR029787">
    <property type="entry name" value="Nucleotide_cyclase"/>
</dbReference>
<dbReference type="RefSeq" id="WP_345669756.1">
    <property type="nucleotide sequence ID" value="NZ_BAABKC010000059.1"/>
</dbReference>
<evidence type="ECO:0000259" key="2">
    <source>
        <dbReference type="PROSITE" id="PS50125"/>
    </source>
</evidence>
<dbReference type="PROSITE" id="PS50125">
    <property type="entry name" value="GUANYLATE_CYCLASE_2"/>
    <property type="match status" value="1"/>
</dbReference>
<dbReference type="SUPFAM" id="SSF55073">
    <property type="entry name" value="Nucleotide cyclase"/>
    <property type="match status" value="1"/>
</dbReference>
<evidence type="ECO:0000313" key="3">
    <source>
        <dbReference type="EMBL" id="GAA5063149.1"/>
    </source>
</evidence>
<dbReference type="InterPro" id="IPR050697">
    <property type="entry name" value="Adenylyl/Guanylyl_Cyclase_3/4"/>
</dbReference>
<dbReference type="PANTHER" id="PTHR43081:SF19">
    <property type="entry name" value="PH-SENSITIVE ADENYLATE CYCLASE RV1264"/>
    <property type="match status" value="1"/>
</dbReference>
<gene>
    <name evidence="3" type="ORF">GCM10023336_42150</name>
</gene>
<dbReference type="Gene3D" id="3.30.70.1230">
    <property type="entry name" value="Nucleotide cyclase"/>
    <property type="match status" value="1"/>
</dbReference>
<organism evidence="3 4">
    <name type="scientific">Streptomyces similanensis</name>
    <dbReference type="NCBI Taxonomy" id="1274988"/>
    <lineage>
        <taxon>Bacteria</taxon>
        <taxon>Bacillati</taxon>
        <taxon>Actinomycetota</taxon>
        <taxon>Actinomycetes</taxon>
        <taxon>Kitasatosporales</taxon>
        <taxon>Streptomycetaceae</taxon>
        <taxon>Streptomyces</taxon>
    </lineage>
</organism>
<dbReference type="CDD" id="cd07302">
    <property type="entry name" value="CHD"/>
    <property type="match status" value="1"/>
</dbReference>
<dbReference type="Proteomes" id="UP001500124">
    <property type="component" value="Unassembled WGS sequence"/>
</dbReference>
<comment type="caution">
    <text evidence="3">The sequence shown here is derived from an EMBL/GenBank/DDBJ whole genome shotgun (WGS) entry which is preliminary data.</text>
</comment>
<evidence type="ECO:0000256" key="1">
    <source>
        <dbReference type="ARBA" id="ARBA00005381"/>
    </source>
</evidence>
<dbReference type="PANTHER" id="PTHR43081">
    <property type="entry name" value="ADENYLATE CYCLASE, TERMINAL-DIFFERENTIATION SPECIFIC-RELATED"/>
    <property type="match status" value="1"/>
</dbReference>